<dbReference type="GO" id="GO:0016740">
    <property type="term" value="F:transferase activity"/>
    <property type="evidence" value="ECO:0007669"/>
    <property type="project" value="UniProtKB-UniRule"/>
</dbReference>
<dbReference type="EMBL" id="ANIE01000003">
    <property type="protein sequence ID" value="KEF32073.1"/>
    <property type="molecule type" value="Genomic_DNA"/>
</dbReference>
<dbReference type="InterPro" id="IPR024932">
    <property type="entry name" value="ApbE"/>
</dbReference>
<dbReference type="PANTHER" id="PTHR30040">
    <property type="entry name" value="THIAMINE BIOSYNTHESIS LIPOPROTEIN APBE"/>
    <property type="match status" value="1"/>
</dbReference>
<evidence type="ECO:0000256" key="6">
    <source>
        <dbReference type="ARBA" id="ARBA00022723"/>
    </source>
</evidence>
<dbReference type="STRING" id="1137280.D777_00707"/>
<keyword evidence="7 11" id="KW-0274">FAD</keyword>
<dbReference type="SUPFAM" id="SSF143631">
    <property type="entry name" value="ApbE-like"/>
    <property type="match status" value="1"/>
</dbReference>
<comment type="similarity">
    <text evidence="1 11">Belongs to the ApbE family.</text>
</comment>
<dbReference type="Proteomes" id="UP000035057">
    <property type="component" value="Unassembled WGS sequence"/>
</dbReference>
<comment type="catalytic activity">
    <reaction evidence="10 11">
        <text>L-threonyl-[protein] + FAD = FMN-L-threonyl-[protein] + AMP + H(+)</text>
        <dbReference type="Rhea" id="RHEA:36847"/>
        <dbReference type="Rhea" id="RHEA-COMP:11060"/>
        <dbReference type="Rhea" id="RHEA-COMP:11061"/>
        <dbReference type="ChEBI" id="CHEBI:15378"/>
        <dbReference type="ChEBI" id="CHEBI:30013"/>
        <dbReference type="ChEBI" id="CHEBI:57692"/>
        <dbReference type="ChEBI" id="CHEBI:74257"/>
        <dbReference type="ChEBI" id="CHEBI:456215"/>
        <dbReference type="EC" id="2.7.1.180"/>
    </reaction>
</comment>
<evidence type="ECO:0000256" key="9">
    <source>
        <dbReference type="ARBA" id="ARBA00031306"/>
    </source>
</evidence>
<evidence type="ECO:0000256" key="4">
    <source>
        <dbReference type="ARBA" id="ARBA00022630"/>
    </source>
</evidence>
<accession>A0A072N526</accession>
<proteinExistence type="inferred from homology"/>
<dbReference type="AlphaFoldDB" id="A0A072N526"/>
<comment type="cofactor">
    <cofactor evidence="12">
        <name>Mg(2+)</name>
        <dbReference type="ChEBI" id="CHEBI:18420"/>
    </cofactor>
    <cofactor evidence="12">
        <name>Mn(2+)</name>
        <dbReference type="ChEBI" id="CHEBI:29035"/>
    </cofactor>
    <text evidence="12">Magnesium. Can also use manganese.</text>
</comment>
<dbReference type="EC" id="2.7.1.180" evidence="2 11"/>
<dbReference type="Gene3D" id="3.10.520.10">
    <property type="entry name" value="ApbE-like domains"/>
    <property type="match status" value="1"/>
</dbReference>
<gene>
    <name evidence="13" type="ORF">D777_00707</name>
</gene>
<evidence type="ECO:0000256" key="2">
    <source>
        <dbReference type="ARBA" id="ARBA00011955"/>
    </source>
</evidence>
<keyword evidence="13" id="KW-0449">Lipoprotein</keyword>
<evidence type="ECO:0000256" key="12">
    <source>
        <dbReference type="PIRSR" id="PIRSR006268-2"/>
    </source>
</evidence>
<evidence type="ECO:0000313" key="14">
    <source>
        <dbReference type="Proteomes" id="UP000035057"/>
    </source>
</evidence>
<sequence length="320" mass="35591">MFSLLMIPVTAQSEWFYYADTAMTTRVELELWADSRRLADPIAERVLRVFHKVDRSMSRYREDSELSRLNRQAAERPVEVSEGLFDVFRKAQTVSELSNGAFDISFGSVGYLYDYRTGVAPSEEQLSSHLSHINYQDIVLDDASRTIFYRQEGLRVDLGGIAKGYAVDLGIEQLKAAGIRHARLSAGGDMRLLGDRHGRPWVVGVRDPRSKDRNAVVLPLMNAALSTSGDYERFFIDEQGDRVHHILSPKTGKPARGVQSVSILGSDAMTTDGLSTAVFVLGTARGLDMINQLPDIDAIIIDEARQMHYSDGLQPPGPDD</sequence>
<keyword evidence="4 11" id="KW-0285">Flavoprotein</keyword>
<feature type="binding site" evidence="12">
    <location>
        <position position="276"/>
    </location>
    <ligand>
        <name>Mg(2+)</name>
        <dbReference type="ChEBI" id="CHEBI:18420"/>
    </ligand>
</feature>
<feature type="binding site" evidence="12">
    <location>
        <position position="272"/>
    </location>
    <ligand>
        <name>Mg(2+)</name>
        <dbReference type="ChEBI" id="CHEBI:18420"/>
    </ligand>
</feature>
<dbReference type="PATRIC" id="fig|1137280.3.peg.523"/>
<dbReference type="Pfam" id="PF02424">
    <property type="entry name" value="ApbE"/>
    <property type="match status" value="1"/>
</dbReference>
<organism evidence="13 14">
    <name type="scientific">Marinobacter nitratireducens</name>
    <dbReference type="NCBI Taxonomy" id="1137280"/>
    <lineage>
        <taxon>Bacteria</taxon>
        <taxon>Pseudomonadati</taxon>
        <taxon>Pseudomonadota</taxon>
        <taxon>Gammaproteobacteria</taxon>
        <taxon>Pseudomonadales</taxon>
        <taxon>Marinobacteraceae</taxon>
        <taxon>Marinobacter</taxon>
    </lineage>
</organism>
<evidence type="ECO:0000256" key="3">
    <source>
        <dbReference type="ARBA" id="ARBA00016337"/>
    </source>
</evidence>
<keyword evidence="14" id="KW-1185">Reference proteome</keyword>
<evidence type="ECO:0000256" key="5">
    <source>
        <dbReference type="ARBA" id="ARBA00022679"/>
    </source>
</evidence>
<name>A0A072N526_9GAMM</name>
<evidence type="ECO:0000256" key="10">
    <source>
        <dbReference type="ARBA" id="ARBA00048540"/>
    </source>
</evidence>
<reference evidence="13 14" key="1">
    <citation type="submission" date="2012-12" db="EMBL/GenBank/DDBJ databases">
        <title>Genome assembly of Marinobacter sp. AK21.</title>
        <authorList>
            <person name="Khatri I."/>
            <person name="Kumar R."/>
            <person name="Vaidya B."/>
            <person name="Subramanian S."/>
            <person name="Pinnaka A."/>
        </authorList>
    </citation>
    <scope>NUCLEOTIDE SEQUENCE [LARGE SCALE GENOMIC DNA]</scope>
    <source>
        <strain evidence="13 14">AK21</strain>
    </source>
</reference>
<dbReference type="GO" id="GO:0046872">
    <property type="term" value="F:metal ion binding"/>
    <property type="evidence" value="ECO:0007669"/>
    <property type="project" value="UniProtKB-UniRule"/>
</dbReference>
<keyword evidence="5 11" id="KW-0808">Transferase</keyword>
<evidence type="ECO:0000256" key="11">
    <source>
        <dbReference type="PIRNR" id="PIRNR006268"/>
    </source>
</evidence>
<protein>
    <recommendedName>
        <fullName evidence="3 11">FAD:protein FMN transferase</fullName>
        <ecNumber evidence="2 11">2.7.1.180</ecNumber>
    </recommendedName>
    <alternativeName>
        <fullName evidence="9 11">Flavin transferase</fullName>
    </alternativeName>
</protein>
<feature type="binding site" evidence="12">
    <location>
        <position position="160"/>
    </location>
    <ligand>
        <name>Mg(2+)</name>
        <dbReference type="ChEBI" id="CHEBI:18420"/>
    </ligand>
</feature>
<evidence type="ECO:0000256" key="8">
    <source>
        <dbReference type="ARBA" id="ARBA00022842"/>
    </source>
</evidence>
<keyword evidence="6 11" id="KW-0479">Metal-binding</keyword>
<dbReference type="InterPro" id="IPR003374">
    <property type="entry name" value="ApbE-like_sf"/>
</dbReference>
<dbReference type="PANTHER" id="PTHR30040:SF2">
    <property type="entry name" value="FAD:PROTEIN FMN TRANSFERASE"/>
    <property type="match status" value="1"/>
</dbReference>
<evidence type="ECO:0000313" key="13">
    <source>
        <dbReference type="EMBL" id="KEF32073.1"/>
    </source>
</evidence>
<keyword evidence="8 11" id="KW-0460">Magnesium</keyword>
<evidence type="ECO:0000256" key="7">
    <source>
        <dbReference type="ARBA" id="ARBA00022827"/>
    </source>
</evidence>
<evidence type="ECO:0000256" key="1">
    <source>
        <dbReference type="ARBA" id="ARBA00008282"/>
    </source>
</evidence>
<comment type="caution">
    <text evidence="13">The sequence shown here is derived from an EMBL/GenBank/DDBJ whole genome shotgun (WGS) entry which is preliminary data.</text>
</comment>
<dbReference type="PIRSF" id="PIRSF006268">
    <property type="entry name" value="ApbE"/>
    <property type="match status" value="1"/>
</dbReference>